<accession>A0A6L2LS49</accession>
<evidence type="ECO:0000313" key="3">
    <source>
        <dbReference type="EMBL" id="GEU63282.1"/>
    </source>
</evidence>
<feature type="region of interest" description="Disordered" evidence="1">
    <location>
        <begin position="269"/>
        <end position="292"/>
    </location>
</feature>
<dbReference type="InterPro" id="IPR013103">
    <property type="entry name" value="RVT_2"/>
</dbReference>
<dbReference type="Pfam" id="PF07727">
    <property type="entry name" value="RVT_2"/>
    <property type="match status" value="1"/>
</dbReference>
<keyword evidence="3" id="KW-0808">Transferase</keyword>
<name>A0A6L2LS49_TANCI</name>
<dbReference type="PANTHER" id="PTHR48462:SF1">
    <property type="entry name" value="PROTEIN, PUTATIVE-RELATED"/>
    <property type="match status" value="1"/>
</dbReference>
<feature type="compositionally biased region" description="Polar residues" evidence="1">
    <location>
        <begin position="272"/>
        <end position="292"/>
    </location>
</feature>
<dbReference type="GO" id="GO:0003964">
    <property type="term" value="F:RNA-directed DNA polymerase activity"/>
    <property type="evidence" value="ECO:0007669"/>
    <property type="project" value="UniProtKB-KW"/>
</dbReference>
<feature type="region of interest" description="Disordered" evidence="1">
    <location>
        <begin position="394"/>
        <end position="448"/>
    </location>
</feature>
<protein>
    <submittedName>
        <fullName evidence="3">Putative reverse transcriptase domain-containing protein</fullName>
    </submittedName>
</protein>
<feature type="domain" description="Reverse transcriptase Ty1/copia-type" evidence="2">
    <location>
        <begin position="21"/>
        <end position="92"/>
    </location>
</feature>
<comment type="caution">
    <text evidence="3">The sequence shown here is derived from an EMBL/GenBank/DDBJ whole genome shotgun (WGS) entry which is preliminary data.</text>
</comment>
<keyword evidence="3" id="KW-0695">RNA-directed DNA polymerase</keyword>
<proteinExistence type="predicted"/>
<feature type="compositionally biased region" description="Polar residues" evidence="1">
    <location>
        <begin position="403"/>
        <end position="413"/>
    </location>
</feature>
<organism evidence="3">
    <name type="scientific">Tanacetum cinerariifolium</name>
    <name type="common">Dalmatian daisy</name>
    <name type="synonym">Chrysanthemum cinerariifolium</name>
    <dbReference type="NCBI Taxonomy" id="118510"/>
    <lineage>
        <taxon>Eukaryota</taxon>
        <taxon>Viridiplantae</taxon>
        <taxon>Streptophyta</taxon>
        <taxon>Embryophyta</taxon>
        <taxon>Tracheophyta</taxon>
        <taxon>Spermatophyta</taxon>
        <taxon>Magnoliopsida</taxon>
        <taxon>eudicotyledons</taxon>
        <taxon>Gunneridae</taxon>
        <taxon>Pentapetalae</taxon>
        <taxon>asterids</taxon>
        <taxon>campanulids</taxon>
        <taxon>Asterales</taxon>
        <taxon>Asteraceae</taxon>
        <taxon>Asteroideae</taxon>
        <taxon>Anthemideae</taxon>
        <taxon>Anthemidinae</taxon>
        <taxon>Tanacetum</taxon>
    </lineage>
</organism>
<reference evidence="3" key="1">
    <citation type="journal article" date="2019" name="Sci. Rep.">
        <title>Draft genome of Tanacetum cinerariifolium, the natural source of mosquito coil.</title>
        <authorList>
            <person name="Yamashiro T."/>
            <person name="Shiraishi A."/>
            <person name="Satake H."/>
            <person name="Nakayama K."/>
        </authorList>
    </citation>
    <scope>NUCLEOTIDE SEQUENCE</scope>
</reference>
<keyword evidence="3" id="KW-0548">Nucleotidyltransferase</keyword>
<evidence type="ECO:0000259" key="2">
    <source>
        <dbReference type="Pfam" id="PF07727"/>
    </source>
</evidence>
<dbReference type="EMBL" id="BKCJ010004820">
    <property type="protein sequence ID" value="GEU63282.1"/>
    <property type="molecule type" value="Genomic_DNA"/>
</dbReference>
<sequence length="1538" mass="172762">MSYHSWIESMQDELHQFKRLDVWEPVPRPDGKNIITVKWLWKNKNDAENIVMQNKSRLFTKGYKEEEVIDFEESFALIARLEAVRMFVAFKLGMDDYVSIGTPLATKRLDADLQGTPTDQTTYRRMIGGFVYLTTSRPDITFATFVCARYQARPTTKFNELAQHLQDIMEESLPKMVDDRVKELTKKQVPLYVVEGLIMERKQNQADVANMIANAIQQEHRNLRAEISSHINNAITNHIPYQDDPHDDARLEGENSAKRQKTYEHETYVFGESSSGQANESKPGPSTSGNQEQLDDFYFWMDTYATDNDELSTEKVSQELVEEMSQTVDEAKLRKVVNEMLRRRCSLGDEHQYHIDQMQNFLKNDIVHWTVFLSACQALEVRCGDQAFGVNIAERRQRKPQGRTRQAVSGSHASTRGGSRGSKGGRDTVSGGSGSKGTGAKFSKVTDGGDNHSSLLRDVTSSMKLRRGRILDLSDALPKHAFRALQEDVNVAIGNDNVTNNDQDDVVNVGDDVFSSFTVLVNGNTVIPYIIGSVVSSSDQCLVDGVAVWCFTLRGGMPFVRFNFSFVGLSECQDGGGNGLTKTSLITHLCDWHCYGEAQAITKHCHLTNLVVFKRDELTLTRIELWLCEFVLYNLAKPDVPSCIEQFVHVDDVGYDLHGGFTLALLDSLFSKGLRTIKSIPSKCCLGFSRVLKDVDNKDINLGKWNIKQCKRKILDGHYTAVVRVLSCSGVALYSDATLDDLKTKHPFKHALSLPHILFDHHHLIASPTVVLERIKSFPCGTSCGRDGLLVNLFLDESFPKMLCEYIGIAPLTPLIKPGGGIRLIFMDTIWRCLVSKGRRDDVGLSMLLVDFKNDFNLVDREIVLQGAHLMVVSRGSSFAWYLIKVNLEDDLVDVVTIGIPSLTKDGFTKETIRVEYEWKSPRCDTCKIFGHTIDGCPKKVVVTPLIPYIIGSVVSSSDQCLVDGVAVWCFTLRGGMPFVRFNFSFVGLSECQDGGGNGLTKTSLITHLCDWHCYGEAQAITKHCHLTNLVVFKRDELTLTRIELWLCEFVLYNLAKPDVPSCIEQFVHVDDVGYDLHGGFTLALLDSLFSKGLRTIKSIPSKCCLGFSRVLKDVDNKDINLGKWNIKQCKRKILDGHYTAVVRVLSCSGVALYSDATLDDLKTKHPFKHALSLPHILFDHHHLIASPTVVLERIKSFPCGTSCGRDGLLVNLFLDESFPKMLCEYIGIAPLTPLIKPGGGIRLIFMDTIWRCLVSKGRRDDVGLSMLLVDFKNDFNLVDREVMLREVHLCCPAILRWVEFCYSNLERVVTTSGLGFRNWKWRLAITKIFWHMGIVASEPNFDDALCVFNTSIETEFLSAGIIGIKHHHNVVCDTLVDICYRSMISVGVDVSVDFTRFSPWTQTEMVDFVPGQAVIDLGAGIIGIKHHHNVVCDTLVDICYRSMISVGVDVSVDFTRFSPWTQTEMVDFVPGQAVIDVVPWTQTVMVDFHLGCKPRWLLDMSSPILFLFLTGIRGRRGYLADVKVANTKVLQSPRRCT</sequence>
<evidence type="ECO:0000256" key="1">
    <source>
        <dbReference type="SAM" id="MobiDB-lite"/>
    </source>
</evidence>
<dbReference type="PANTHER" id="PTHR48462">
    <property type="entry name" value="PROTEIN, PUTATIVE-RELATED"/>
    <property type="match status" value="1"/>
</dbReference>
<gene>
    <name evidence="3" type="ORF">Tci_035260</name>
</gene>